<dbReference type="InterPro" id="IPR005302">
    <property type="entry name" value="MoCF_Sase_C"/>
</dbReference>
<dbReference type="OrthoDB" id="17255at2759"/>
<accession>A0A2J6REE1</accession>
<name>A0A2J6REE1_HYAVF</name>
<dbReference type="PROSITE" id="PS51340">
    <property type="entry name" value="MOSC"/>
    <property type="match status" value="1"/>
</dbReference>
<evidence type="ECO:0000259" key="2">
    <source>
        <dbReference type="PROSITE" id="PS51340"/>
    </source>
</evidence>
<proteinExistence type="predicted"/>
<dbReference type="Proteomes" id="UP000235786">
    <property type="component" value="Unassembled WGS sequence"/>
</dbReference>
<dbReference type="GO" id="GO:0030170">
    <property type="term" value="F:pyridoxal phosphate binding"/>
    <property type="evidence" value="ECO:0007669"/>
    <property type="project" value="InterPro"/>
</dbReference>
<evidence type="ECO:0000313" key="4">
    <source>
        <dbReference type="Proteomes" id="UP000235786"/>
    </source>
</evidence>
<dbReference type="InterPro" id="IPR005303">
    <property type="entry name" value="MOCOS_middle"/>
</dbReference>
<dbReference type="AlphaFoldDB" id="A0A2J6REE1"/>
<feature type="region of interest" description="Disordered" evidence="1">
    <location>
        <begin position="339"/>
        <end position="362"/>
    </location>
</feature>
<dbReference type="InterPro" id="IPR011037">
    <property type="entry name" value="Pyrv_Knase-like_insert_dom_sf"/>
</dbReference>
<keyword evidence="4" id="KW-1185">Reference proteome</keyword>
<gene>
    <name evidence="3" type="ORF">L207DRAFT_556282</name>
</gene>
<dbReference type="EMBL" id="KZ613950">
    <property type="protein sequence ID" value="PMD36878.1"/>
    <property type="molecule type" value="Genomic_DNA"/>
</dbReference>
<organism evidence="3 4">
    <name type="scientific">Hyaloscypha variabilis (strain UAMH 11265 / GT02V1 / F)</name>
    <name type="common">Meliniomyces variabilis</name>
    <dbReference type="NCBI Taxonomy" id="1149755"/>
    <lineage>
        <taxon>Eukaryota</taxon>
        <taxon>Fungi</taxon>
        <taxon>Dikarya</taxon>
        <taxon>Ascomycota</taxon>
        <taxon>Pezizomycotina</taxon>
        <taxon>Leotiomycetes</taxon>
        <taxon>Helotiales</taxon>
        <taxon>Hyaloscyphaceae</taxon>
        <taxon>Hyaloscypha</taxon>
        <taxon>Hyaloscypha variabilis</taxon>
    </lineage>
</organism>
<dbReference type="GO" id="GO:0003824">
    <property type="term" value="F:catalytic activity"/>
    <property type="evidence" value="ECO:0007669"/>
    <property type="project" value="InterPro"/>
</dbReference>
<protein>
    <recommendedName>
        <fullName evidence="2">MOSC domain-containing protein</fullName>
    </recommendedName>
</protein>
<evidence type="ECO:0000256" key="1">
    <source>
        <dbReference type="SAM" id="MobiDB-lite"/>
    </source>
</evidence>
<sequence length="428" mass="47911">MTTNSFVAVVTQGTRNPKRITQRGIERARVRHRRSSPQTKKIRIKSLYIHPVKSCAPVELDRALLTKTGFLYDRCCAFAVKDKTKDGAGTEWHFISQRTKPSMCLIKTELWLPRQESNMQDPLVQARGCIVLTFPNPDTPNWIAQIETFFHTRGRSTTPRTSFIVPLQPTPAQMADFKMDLQTFGIHYRQASGLDMGSVPSVGAALPKLKKFLGIKEQHGLTLMRCTADTLTRTDKNLAPLEYIGSPAVHGYTDQQPIHINSLSSVHEVSTLLPPENQPLNALRFRANIWVTGAPAYQEETWKRYCILPKHHSTQPRANVAPRLSVVCRTSRCPIPNIDPSKGTFDTDNAPANKKKGRPQPSATLVEHRTVENGNRAALGYLGMHCVPEDLSFKEAETQGKGLYVEVGDEIEVFERGVHLYGSTGNDY</sequence>
<reference evidence="3 4" key="1">
    <citation type="submission" date="2016-04" db="EMBL/GenBank/DDBJ databases">
        <title>A degradative enzymes factory behind the ericoid mycorrhizal symbiosis.</title>
        <authorList>
            <consortium name="DOE Joint Genome Institute"/>
            <person name="Martino E."/>
            <person name="Morin E."/>
            <person name="Grelet G."/>
            <person name="Kuo A."/>
            <person name="Kohler A."/>
            <person name="Daghino S."/>
            <person name="Barry K."/>
            <person name="Choi C."/>
            <person name="Cichocki N."/>
            <person name="Clum A."/>
            <person name="Copeland A."/>
            <person name="Hainaut M."/>
            <person name="Haridas S."/>
            <person name="Labutti K."/>
            <person name="Lindquist E."/>
            <person name="Lipzen A."/>
            <person name="Khouja H.-R."/>
            <person name="Murat C."/>
            <person name="Ohm R."/>
            <person name="Olson A."/>
            <person name="Spatafora J."/>
            <person name="Veneault-Fourrey C."/>
            <person name="Henrissat B."/>
            <person name="Grigoriev I."/>
            <person name="Martin F."/>
            <person name="Perotto S."/>
        </authorList>
    </citation>
    <scope>NUCLEOTIDE SEQUENCE [LARGE SCALE GENOMIC DNA]</scope>
    <source>
        <strain evidence="3 4">F</strain>
    </source>
</reference>
<evidence type="ECO:0000313" key="3">
    <source>
        <dbReference type="EMBL" id="PMD36878.1"/>
    </source>
</evidence>
<dbReference type="SUPFAM" id="SSF50800">
    <property type="entry name" value="PK beta-barrel domain-like"/>
    <property type="match status" value="1"/>
</dbReference>
<feature type="domain" description="MOSC" evidence="2">
    <location>
        <begin position="224"/>
        <end position="414"/>
    </location>
</feature>
<dbReference type="SUPFAM" id="SSF141673">
    <property type="entry name" value="MOSC N-terminal domain-like"/>
    <property type="match status" value="1"/>
</dbReference>
<dbReference type="Pfam" id="PF03476">
    <property type="entry name" value="MOSC_N"/>
    <property type="match status" value="1"/>
</dbReference>
<dbReference type="GO" id="GO:0030151">
    <property type="term" value="F:molybdenum ion binding"/>
    <property type="evidence" value="ECO:0007669"/>
    <property type="project" value="InterPro"/>
</dbReference>
<dbReference type="Pfam" id="PF03473">
    <property type="entry name" value="MOSC"/>
    <property type="match status" value="1"/>
</dbReference>